<dbReference type="EMBL" id="BAAAGF010000002">
    <property type="protein sequence ID" value="GAA0743339.1"/>
    <property type="molecule type" value="Genomic_DNA"/>
</dbReference>
<evidence type="ECO:0000313" key="2">
    <source>
        <dbReference type="Proteomes" id="UP001500736"/>
    </source>
</evidence>
<accession>A0ABN1JN90</accession>
<organism evidence="1 2">
    <name type="scientific">Gaetbulibacter jejuensis</name>
    <dbReference type="NCBI Taxonomy" id="584607"/>
    <lineage>
        <taxon>Bacteria</taxon>
        <taxon>Pseudomonadati</taxon>
        <taxon>Bacteroidota</taxon>
        <taxon>Flavobacteriia</taxon>
        <taxon>Flavobacteriales</taxon>
        <taxon>Flavobacteriaceae</taxon>
        <taxon>Gaetbulibacter</taxon>
    </lineage>
</organism>
<protein>
    <recommendedName>
        <fullName evidence="3">WD40 repeat protein</fullName>
    </recommendedName>
</protein>
<sequence>MKILMVKSINLKTKNLFKLTTSKHFSFMNKFLLFFLIIVTFFSCKNSTISYFDQDPPSTVPELFAPSIVNTDNVELNVVFNNDNTEMFFSRIVDSSFVIHHSELINGEWSDIKPIKMYGDNVLVSVACDPTITNDGKTMYFLGVDPKLYNNSVTKEELYTIPPDIYKSEKVNGKWQLASKVDFSVSTEYFETYPVVTADGSLYFRSNRPNNKRGMQTYRAQYLGNGKFETPIVINIKSENKELITYVSPDERYAITNGKGKFQITFYENSKWTKPKEVPLKYESNWRYYSPYMSSDGKYFIYSRRYNNPEKKGWAGVEKGEVYWVNAKILFDSK</sequence>
<keyword evidence="2" id="KW-1185">Reference proteome</keyword>
<gene>
    <name evidence="1" type="ORF">GCM10009431_16370</name>
</gene>
<dbReference type="Pfam" id="PF07676">
    <property type="entry name" value="PD40"/>
    <property type="match status" value="1"/>
</dbReference>
<reference evidence="1 2" key="1">
    <citation type="journal article" date="2019" name="Int. J. Syst. Evol. Microbiol.">
        <title>The Global Catalogue of Microorganisms (GCM) 10K type strain sequencing project: providing services to taxonomists for standard genome sequencing and annotation.</title>
        <authorList>
            <consortium name="The Broad Institute Genomics Platform"/>
            <consortium name="The Broad Institute Genome Sequencing Center for Infectious Disease"/>
            <person name="Wu L."/>
            <person name="Ma J."/>
        </authorList>
    </citation>
    <scope>NUCLEOTIDE SEQUENCE [LARGE SCALE GENOMIC DNA]</scope>
    <source>
        <strain evidence="1 2">JCM 15976</strain>
    </source>
</reference>
<dbReference type="InterPro" id="IPR011659">
    <property type="entry name" value="WD40"/>
</dbReference>
<comment type="caution">
    <text evidence="1">The sequence shown here is derived from an EMBL/GenBank/DDBJ whole genome shotgun (WGS) entry which is preliminary data.</text>
</comment>
<name>A0ABN1JN90_9FLAO</name>
<evidence type="ECO:0000313" key="1">
    <source>
        <dbReference type="EMBL" id="GAA0743339.1"/>
    </source>
</evidence>
<proteinExistence type="predicted"/>
<dbReference type="Proteomes" id="UP001500736">
    <property type="component" value="Unassembled WGS sequence"/>
</dbReference>
<evidence type="ECO:0008006" key="3">
    <source>
        <dbReference type="Google" id="ProtNLM"/>
    </source>
</evidence>
<dbReference type="SUPFAM" id="SSF82171">
    <property type="entry name" value="DPP6 N-terminal domain-like"/>
    <property type="match status" value="1"/>
</dbReference>